<dbReference type="GO" id="GO:0008610">
    <property type="term" value="P:lipid biosynthetic process"/>
    <property type="evidence" value="ECO:0007669"/>
    <property type="project" value="TreeGrafter"/>
</dbReference>
<protein>
    <submittedName>
        <fullName evidence="3">Putative thioesterase</fullName>
    </submittedName>
    <submittedName>
        <fullName evidence="4">Surfactin synthase thioesterase subunit</fullName>
    </submittedName>
</protein>
<dbReference type="AlphaFoldDB" id="A0A2D0IPA2"/>
<dbReference type="RefSeq" id="WP_099132730.1">
    <property type="nucleotide sequence ID" value="NZ_CAWNOJ010000024.1"/>
</dbReference>
<evidence type="ECO:0000313" key="5">
    <source>
        <dbReference type="Proteomes" id="UP000225605"/>
    </source>
</evidence>
<reference evidence="4 6" key="2">
    <citation type="submission" date="2018-09" db="EMBL/GenBank/DDBJ databases">
        <title>Genomic Encyclopedia of Archaeal and Bacterial Type Strains, Phase II (KMG-II): from individual species to whole genera.</title>
        <authorList>
            <person name="Goeker M."/>
        </authorList>
    </citation>
    <scope>NUCLEOTIDE SEQUENCE [LARGE SCALE GENOMIC DNA]</scope>
    <source>
        <strain evidence="4 6">DSM 16337</strain>
    </source>
</reference>
<organism evidence="3 5">
    <name type="scientific">Xenorhabdus ehlersii</name>
    <dbReference type="NCBI Taxonomy" id="290111"/>
    <lineage>
        <taxon>Bacteria</taxon>
        <taxon>Pseudomonadati</taxon>
        <taxon>Pseudomonadota</taxon>
        <taxon>Gammaproteobacteria</taxon>
        <taxon>Enterobacterales</taxon>
        <taxon>Morganellaceae</taxon>
        <taxon>Xenorhabdus</taxon>
    </lineage>
</organism>
<sequence>MATNCRRVIYAFPHAGATTAIYRPWLTDLMTTQSAILQPVAIPGRGYLAKEPEIHDLDALTERLASDIWADFQQKQTQGITEWITFGHSFGGVLSIAVGQAIMKNYGTSPLFGVVSSSVPPHRQPKDERHEWTDEQLIQKTKADQGTPDAILNEPALIKPIIRQLRNDYLIRSQFPQLGNIQVSYPLVLVSATLDSYVTLADMEAWKNYTADDISLIHIEGDHFAVYHHWDVIKQILLSEKPFGLTKNWSKYAY</sequence>
<proteinExistence type="inferred from homology"/>
<feature type="domain" description="Thioesterase" evidence="2">
    <location>
        <begin position="9"/>
        <end position="228"/>
    </location>
</feature>
<dbReference type="InterPro" id="IPR012223">
    <property type="entry name" value="TEII"/>
</dbReference>
<comment type="caution">
    <text evidence="3">The sequence shown here is derived from an EMBL/GenBank/DDBJ whole genome shotgun (WGS) entry which is preliminary data.</text>
</comment>
<dbReference type="PANTHER" id="PTHR11487">
    <property type="entry name" value="THIOESTERASE"/>
    <property type="match status" value="1"/>
</dbReference>
<dbReference type="EMBL" id="RAQI01000001">
    <property type="protein sequence ID" value="RKE92747.1"/>
    <property type="molecule type" value="Genomic_DNA"/>
</dbReference>
<evidence type="ECO:0000313" key="6">
    <source>
        <dbReference type="Proteomes" id="UP000283568"/>
    </source>
</evidence>
<dbReference type="Proteomes" id="UP000225605">
    <property type="component" value="Unassembled WGS sequence"/>
</dbReference>
<dbReference type="Proteomes" id="UP000283568">
    <property type="component" value="Unassembled WGS sequence"/>
</dbReference>
<comment type="similarity">
    <text evidence="1">Belongs to the thioesterase family.</text>
</comment>
<evidence type="ECO:0000313" key="4">
    <source>
        <dbReference type="EMBL" id="RKE92747.1"/>
    </source>
</evidence>
<evidence type="ECO:0000259" key="2">
    <source>
        <dbReference type="Pfam" id="PF00975"/>
    </source>
</evidence>
<name>A0A2D0IPA2_9GAMM</name>
<dbReference type="Gene3D" id="3.40.50.1820">
    <property type="entry name" value="alpha/beta hydrolase"/>
    <property type="match status" value="1"/>
</dbReference>
<gene>
    <name evidence="4" type="ORF">BDE27_0405</name>
    <name evidence="3" type="ORF">Xehl_02650</name>
</gene>
<reference evidence="3 5" key="1">
    <citation type="journal article" date="2017" name="Nat. Microbiol.">
        <title>Natural product diversity associated with the nematode symbionts Photorhabdus and Xenorhabdus.</title>
        <authorList>
            <person name="Tobias N.J."/>
            <person name="Wolff H."/>
            <person name="Djahanschiri B."/>
            <person name="Grundmann F."/>
            <person name="Kronenwerth M."/>
            <person name="Shi Y.M."/>
            <person name="Simonyi S."/>
            <person name="Grun P."/>
            <person name="Shapiro-Ilan D."/>
            <person name="Pidot S.J."/>
            <person name="Stinear T.P."/>
            <person name="Ebersberger I."/>
            <person name="Bode H.B."/>
        </authorList>
    </citation>
    <scope>NUCLEOTIDE SEQUENCE [LARGE SCALE GENOMIC DNA]</scope>
    <source>
        <strain evidence="3 5">DSM 16337</strain>
    </source>
</reference>
<accession>A0A2D0IPA2</accession>
<dbReference type="PANTHER" id="PTHR11487:SF0">
    <property type="entry name" value="S-ACYL FATTY ACID SYNTHASE THIOESTERASE, MEDIUM CHAIN"/>
    <property type="match status" value="1"/>
</dbReference>
<dbReference type="OrthoDB" id="8480037at2"/>
<dbReference type="InterPro" id="IPR029058">
    <property type="entry name" value="AB_hydrolase_fold"/>
</dbReference>
<dbReference type="EMBL" id="NIBT01000013">
    <property type="protein sequence ID" value="PHM23649.1"/>
    <property type="molecule type" value="Genomic_DNA"/>
</dbReference>
<dbReference type="InterPro" id="IPR001031">
    <property type="entry name" value="Thioesterase"/>
</dbReference>
<evidence type="ECO:0000313" key="3">
    <source>
        <dbReference type="EMBL" id="PHM23649.1"/>
    </source>
</evidence>
<dbReference type="Pfam" id="PF00975">
    <property type="entry name" value="Thioesterase"/>
    <property type="match status" value="1"/>
</dbReference>
<evidence type="ECO:0000256" key="1">
    <source>
        <dbReference type="ARBA" id="ARBA00007169"/>
    </source>
</evidence>
<dbReference type="SUPFAM" id="SSF53474">
    <property type="entry name" value="alpha/beta-Hydrolases"/>
    <property type="match status" value="1"/>
</dbReference>
<keyword evidence="6" id="KW-1185">Reference proteome</keyword>